<dbReference type="EMBL" id="FRDL01000001">
    <property type="protein sequence ID" value="SHN50668.1"/>
    <property type="molecule type" value="Genomic_DNA"/>
</dbReference>
<evidence type="ECO:0000259" key="2">
    <source>
        <dbReference type="Pfam" id="PF07859"/>
    </source>
</evidence>
<dbReference type="OrthoDB" id="9806180at2"/>
<gene>
    <name evidence="3" type="ORF">SAMN05216200_101245</name>
</gene>
<dbReference type="PANTHER" id="PTHR48081">
    <property type="entry name" value="AB HYDROLASE SUPERFAMILY PROTEIN C4A8.06C"/>
    <property type="match status" value="1"/>
</dbReference>
<keyword evidence="1" id="KW-0378">Hydrolase</keyword>
<name>A0A1M7RX07_9RHOB</name>
<dbReference type="Pfam" id="PF07859">
    <property type="entry name" value="Abhydrolase_3"/>
    <property type="match status" value="1"/>
</dbReference>
<dbReference type="Gene3D" id="3.40.50.1820">
    <property type="entry name" value="alpha/beta hydrolase"/>
    <property type="match status" value="1"/>
</dbReference>
<dbReference type="InterPro" id="IPR050300">
    <property type="entry name" value="GDXG_lipolytic_enzyme"/>
</dbReference>
<dbReference type="SUPFAM" id="SSF53474">
    <property type="entry name" value="alpha/beta-Hydrolases"/>
    <property type="match status" value="1"/>
</dbReference>
<dbReference type="PANTHER" id="PTHR48081:SF8">
    <property type="entry name" value="ALPHA_BETA HYDROLASE FOLD-3 DOMAIN-CONTAINING PROTEIN-RELATED"/>
    <property type="match status" value="1"/>
</dbReference>
<evidence type="ECO:0000313" key="4">
    <source>
        <dbReference type="Proteomes" id="UP000184066"/>
    </source>
</evidence>
<proteinExistence type="predicted"/>
<organism evidence="3 4">
    <name type="scientific">Oceanicella actignis</name>
    <dbReference type="NCBI Taxonomy" id="1189325"/>
    <lineage>
        <taxon>Bacteria</taxon>
        <taxon>Pseudomonadati</taxon>
        <taxon>Pseudomonadota</taxon>
        <taxon>Alphaproteobacteria</taxon>
        <taxon>Rhodobacterales</taxon>
        <taxon>Paracoccaceae</taxon>
        <taxon>Oceanicella</taxon>
    </lineage>
</organism>
<evidence type="ECO:0000256" key="1">
    <source>
        <dbReference type="ARBA" id="ARBA00022801"/>
    </source>
</evidence>
<dbReference type="STRING" id="1189325.SAMN04488119_102273"/>
<dbReference type="InterPro" id="IPR013094">
    <property type="entry name" value="AB_hydrolase_3"/>
</dbReference>
<protein>
    <submittedName>
        <fullName evidence="3">Acetyl esterase/lipase</fullName>
    </submittedName>
</protein>
<dbReference type="RefSeq" id="WP_072745826.1">
    <property type="nucleotide sequence ID" value="NZ_FOHL01000002.1"/>
</dbReference>
<evidence type="ECO:0000313" key="3">
    <source>
        <dbReference type="EMBL" id="SHN50668.1"/>
    </source>
</evidence>
<dbReference type="AlphaFoldDB" id="A0A1M7RX07"/>
<dbReference type="Proteomes" id="UP000184066">
    <property type="component" value="Unassembled WGS sequence"/>
</dbReference>
<reference evidence="3 4" key="1">
    <citation type="submission" date="2016-12" db="EMBL/GenBank/DDBJ databases">
        <authorList>
            <person name="Song W.-J."/>
            <person name="Kurnit D.M."/>
        </authorList>
    </citation>
    <scope>NUCLEOTIDE SEQUENCE [LARGE SCALE GENOMIC DNA]</scope>
    <source>
        <strain evidence="3 4">CGMCC 1.10808</strain>
    </source>
</reference>
<keyword evidence="4" id="KW-1185">Reference proteome</keyword>
<dbReference type="InterPro" id="IPR029058">
    <property type="entry name" value="AB_hydrolase_fold"/>
</dbReference>
<feature type="domain" description="Alpha/beta hydrolase fold-3" evidence="2">
    <location>
        <begin position="88"/>
        <end position="295"/>
    </location>
</feature>
<accession>A0A1M7RX07</accession>
<dbReference type="GO" id="GO:0016787">
    <property type="term" value="F:hydrolase activity"/>
    <property type="evidence" value="ECO:0007669"/>
    <property type="project" value="UniProtKB-KW"/>
</dbReference>
<sequence length="319" mass="34020">MLTLDPALFAPAAADEETLAFNARLEEALRAVPPTHAVPVEETRRAREEGRGLFPPAGPLEGSRWLALPGGGRVRVSAPEGAPRGVYLHIHGGGWTLGSPAHYDLHNQRIARRTGAAVVSVAYPLAPEHPWPAAPEACLAAALWTLDEGARALGAGDDAPMIVGGESAGAHLAALTLLALRDAGRMERVRGAILNYGMYDLRMTPSAAHWGARQLVLSTPTIAWFVDNFVSDRALRADPRVSPLLAALEGMPPALFQVGTWDPLLDDTLMMAARWVGAGAEADLRVYPGGVHAFNMFDLKIARDYQAAEDAFIRARLGG</sequence>